<dbReference type="InterPro" id="IPR002347">
    <property type="entry name" value="SDR_fam"/>
</dbReference>
<name>A0A1V6TNZ4_9EURO</name>
<reference evidence="3" key="1">
    <citation type="journal article" date="2017" name="Nat. Microbiol.">
        <title>Global analysis of biosynthetic gene clusters reveals vast potential of secondary metabolite production in Penicillium species.</title>
        <authorList>
            <person name="Nielsen J.C."/>
            <person name="Grijseels S."/>
            <person name="Prigent S."/>
            <person name="Ji B."/>
            <person name="Dainat J."/>
            <person name="Nielsen K.F."/>
            <person name="Frisvad J.C."/>
            <person name="Workman M."/>
            <person name="Nielsen J."/>
        </authorList>
    </citation>
    <scope>NUCLEOTIDE SEQUENCE [LARGE SCALE GENOMIC DNA]</scope>
    <source>
        <strain evidence="3">IBT 24891</strain>
    </source>
</reference>
<evidence type="ECO:0000313" key="2">
    <source>
        <dbReference type="EMBL" id="OQE27876.1"/>
    </source>
</evidence>
<accession>A0A1V6TNZ4</accession>
<dbReference type="GO" id="GO:0016491">
    <property type="term" value="F:oxidoreductase activity"/>
    <property type="evidence" value="ECO:0007669"/>
    <property type="project" value="UniProtKB-KW"/>
</dbReference>
<dbReference type="PRINTS" id="PR00081">
    <property type="entry name" value="GDHRDH"/>
</dbReference>
<evidence type="ECO:0008006" key="4">
    <source>
        <dbReference type="Google" id="ProtNLM"/>
    </source>
</evidence>
<organism evidence="2 3">
    <name type="scientific">Penicillium steckii</name>
    <dbReference type="NCBI Taxonomy" id="303698"/>
    <lineage>
        <taxon>Eukaryota</taxon>
        <taxon>Fungi</taxon>
        <taxon>Dikarya</taxon>
        <taxon>Ascomycota</taxon>
        <taxon>Pezizomycotina</taxon>
        <taxon>Eurotiomycetes</taxon>
        <taxon>Eurotiomycetidae</taxon>
        <taxon>Eurotiales</taxon>
        <taxon>Aspergillaceae</taxon>
        <taxon>Penicillium</taxon>
    </lineage>
</organism>
<dbReference type="PANTHER" id="PTHR43157">
    <property type="entry name" value="PHOSPHATIDYLINOSITOL-GLYCAN BIOSYNTHESIS CLASS F PROTEIN-RELATED"/>
    <property type="match status" value="1"/>
</dbReference>
<dbReference type="STRING" id="303698.A0A1V6TNZ4"/>
<comment type="caution">
    <text evidence="2">The sequence shown here is derived from an EMBL/GenBank/DDBJ whole genome shotgun (WGS) entry which is preliminary data.</text>
</comment>
<dbReference type="Proteomes" id="UP000191285">
    <property type="component" value="Unassembled WGS sequence"/>
</dbReference>
<sequence>MTDTPPDGASAAMIWWSGRHIPENPTQSFAGKTVLITGANAGLGFEAALKFATLGASRLIFGVRSLQRGKEARARICQQTGYHTNNIQLYELEMSSFDSVKEFVRGISKEETIDIAILNAGIVAPSFRLSPEGHEMSVQVMVLSTALLAILILPQLQKSAKLSQRPTHLELVTSIACRTSKIDCFLKSDAAILDQVSQPAFFGSQRQYGMAKLFQMYVLDGLVQMTRSEEPVKNGPGVIINAVCPGPCKTTLGRDFPFVLQIPMRLLQTIFFRTAEQGARSYVSGVTLGPESHGKFWNSDTFIDAGESCTSTQGKALQEKVWQEIIDILRPHIPDEILRSSTL</sequence>
<dbReference type="Pfam" id="PF00106">
    <property type="entry name" value="adh_short"/>
    <property type="match status" value="1"/>
</dbReference>
<protein>
    <recommendedName>
        <fullName evidence="4">Ketoreductase (KR) domain-containing protein</fullName>
    </recommendedName>
</protein>
<evidence type="ECO:0000313" key="3">
    <source>
        <dbReference type="Proteomes" id="UP000191285"/>
    </source>
</evidence>
<proteinExistence type="predicted"/>
<gene>
    <name evidence="2" type="ORF">PENSTE_c004G09732</name>
</gene>
<dbReference type="OrthoDB" id="542013at2759"/>
<dbReference type="PANTHER" id="PTHR43157:SF22">
    <property type="entry name" value="SHORT-CHAIN DEHYDROGENASE_REDUCTASE PHMF"/>
    <property type="match status" value="1"/>
</dbReference>
<dbReference type="AlphaFoldDB" id="A0A1V6TNZ4"/>
<dbReference type="EMBL" id="MLKD01000004">
    <property type="protein sequence ID" value="OQE27876.1"/>
    <property type="molecule type" value="Genomic_DNA"/>
</dbReference>
<evidence type="ECO:0000256" key="1">
    <source>
        <dbReference type="ARBA" id="ARBA00023002"/>
    </source>
</evidence>
<dbReference type="Gene3D" id="3.40.50.720">
    <property type="entry name" value="NAD(P)-binding Rossmann-like Domain"/>
    <property type="match status" value="1"/>
</dbReference>
<keyword evidence="1" id="KW-0560">Oxidoreductase</keyword>
<keyword evidence="3" id="KW-1185">Reference proteome</keyword>
<dbReference type="SUPFAM" id="SSF51735">
    <property type="entry name" value="NAD(P)-binding Rossmann-fold domains"/>
    <property type="match status" value="1"/>
</dbReference>
<dbReference type="InterPro" id="IPR036291">
    <property type="entry name" value="NAD(P)-bd_dom_sf"/>
</dbReference>